<gene>
    <name evidence="2" type="ORF">EAS64_21985</name>
    <name evidence="1" type="ORF">EAS64_28185</name>
</gene>
<dbReference type="RefSeq" id="WP_145855585.1">
    <property type="nucleotide sequence ID" value="NZ_RPFW01000004.1"/>
</dbReference>
<organism evidence="2 3">
    <name type="scientific">Trebonia kvetii</name>
    <dbReference type="NCBI Taxonomy" id="2480626"/>
    <lineage>
        <taxon>Bacteria</taxon>
        <taxon>Bacillati</taxon>
        <taxon>Actinomycetota</taxon>
        <taxon>Actinomycetes</taxon>
        <taxon>Streptosporangiales</taxon>
        <taxon>Treboniaceae</taxon>
        <taxon>Trebonia</taxon>
    </lineage>
</organism>
<evidence type="ECO:0000313" key="3">
    <source>
        <dbReference type="Proteomes" id="UP000460272"/>
    </source>
</evidence>
<comment type="caution">
    <text evidence="2">The sequence shown here is derived from an EMBL/GenBank/DDBJ whole genome shotgun (WGS) entry which is preliminary data.</text>
</comment>
<dbReference type="EMBL" id="RPFW01000005">
    <property type="protein sequence ID" value="TVZ02651.1"/>
    <property type="molecule type" value="Genomic_DNA"/>
</dbReference>
<evidence type="ECO:0000313" key="1">
    <source>
        <dbReference type="EMBL" id="TVZ02651.1"/>
    </source>
</evidence>
<keyword evidence="3" id="KW-1185">Reference proteome</keyword>
<evidence type="ECO:0000313" key="2">
    <source>
        <dbReference type="EMBL" id="TVZ03121.1"/>
    </source>
</evidence>
<name>A0A6P2BXY6_9ACTN</name>
<dbReference type="EMBL" id="RPFW01000004">
    <property type="protein sequence ID" value="TVZ03121.1"/>
    <property type="molecule type" value="Genomic_DNA"/>
</dbReference>
<accession>A0A6P2BXY6</accession>
<proteinExistence type="predicted"/>
<reference evidence="2 3" key="1">
    <citation type="submission" date="2018-11" db="EMBL/GenBank/DDBJ databases">
        <title>Trebonia kvetii gen.nov., sp.nov., a novel acidophilic actinobacterium, and proposal of the new actinobacterial family Treboniaceae fam. nov.</title>
        <authorList>
            <person name="Rapoport D."/>
            <person name="Sagova-Mareckova M."/>
            <person name="Sedlacek I."/>
            <person name="Provaznik J."/>
            <person name="Kralova S."/>
            <person name="Pavlinic D."/>
            <person name="Benes V."/>
            <person name="Kopecky J."/>
        </authorList>
    </citation>
    <scope>NUCLEOTIDE SEQUENCE [LARGE SCALE GENOMIC DNA]</scope>
    <source>
        <strain evidence="2 3">15Tr583</strain>
    </source>
</reference>
<dbReference type="OrthoDB" id="4380688at2"/>
<protein>
    <submittedName>
        <fullName evidence="2">ISKra4 family transposase</fullName>
    </submittedName>
</protein>
<dbReference type="NCBIfam" id="NF033572">
    <property type="entry name" value="transpos_ISKra4"/>
    <property type="match status" value="1"/>
</dbReference>
<dbReference type="Proteomes" id="UP000460272">
    <property type="component" value="Unassembled WGS sequence"/>
</dbReference>
<sequence>MRGQAGGRHAAVLRAGGRRKKGVSAALAAAWSAEVGRLAGEAARALAPGGDGLAAAEAVIREGVLRLGGGILGELLSADTGYRGPRVACGNGHEAAFTGYRGKVIDTVVGEARLRRAWYHCARCRRGRGHGRGLAPRDAELGITGASLSPGLAAMAATAGAAVPFARAAGLIRDLAGIRLTVKRVERAAEAAGAAGAAAARQEAGLVARRKVVPLPPAPLPDKLYAVIDGTGVPVTRKETEGRDGKGEDGRARTREVKMAVFFTQDKVNDEGYPVRDRASSSYIATFEPASQFAGLVKAEGIRRGSDHVRQMTVIGDGAAWIWNIASDKFPGATQIVDLYHAREHLHSLTRSLEFMLLGRKDEWLAARLEDLDYGYIDGIVDATRKYPLIGIKKDEVDKELGYFLNNAPRMRYHWFRQCGLFVGSGVVEAGCKSVIGQRLKQSGMHWTVDGADSIIALRTAEASSQWEATCLNRHNQTPAA</sequence>
<dbReference type="AlphaFoldDB" id="A0A6P2BXY6"/>